<gene>
    <name evidence="2" type="ORF">EDS130_LOCUS38593</name>
</gene>
<dbReference type="Proteomes" id="UP000663852">
    <property type="component" value="Unassembled WGS sequence"/>
</dbReference>
<dbReference type="AlphaFoldDB" id="A0A815NNK0"/>
<evidence type="ECO:0000256" key="1">
    <source>
        <dbReference type="SAM" id="MobiDB-lite"/>
    </source>
</evidence>
<dbReference type="EMBL" id="CAJNOJ010000407">
    <property type="protein sequence ID" value="CAF1436963.1"/>
    <property type="molecule type" value="Genomic_DNA"/>
</dbReference>
<organism evidence="2 3">
    <name type="scientific">Adineta ricciae</name>
    <name type="common">Rotifer</name>
    <dbReference type="NCBI Taxonomy" id="249248"/>
    <lineage>
        <taxon>Eukaryota</taxon>
        <taxon>Metazoa</taxon>
        <taxon>Spiralia</taxon>
        <taxon>Gnathifera</taxon>
        <taxon>Rotifera</taxon>
        <taxon>Eurotatoria</taxon>
        <taxon>Bdelloidea</taxon>
        <taxon>Adinetida</taxon>
        <taxon>Adinetidae</taxon>
        <taxon>Adineta</taxon>
    </lineage>
</organism>
<proteinExistence type="predicted"/>
<protein>
    <submittedName>
        <fullName evidence="2">Uncharacterized protein</fullName>
    </submittedName>
</protein>
<evidence type="ECO:0000313" key="2">
    <source>
        <dbReference type="EMBL" id="CAF1436963.1"/>
    </source>
</evidence>
<evidence type="ECO:0000313" key="3">
    <source>
        <dbReference type="Proteomes" id="UP000663852"/>
    </source>
</evidence>
<accession>A0A815NNK0</accession>
<name>A0A815NNK0_ADIRI</name>
<sequence length="105" mass="12145">MTHGNYMYYHPPFLIGRFCDTQHPDSYVTRCDDETMRIYIRVRRDCPDPYIFPEPESLSRSRRDRDPDLDITEVVFWIPIPSGPEPGSGPGSTFSGPIKSLHIEV</sequence>
<reference evidence="2" key="1">
    <citation type="submission" date="2021-02" db="EMBL/GenBank/DDBJ databases">
        <authorList>
            <person name="Nowell W R."/>
        </authorList>
    </citation>
    <scope>NUCLEOTIDE SEQUENCE</scope>
</reference>
<comment type="caution">
    <text evidence="2">The sequence shown here is derived from an EMBL/GenBank/DDBJ whole genome shotgun (WGS) entry which is preliminary data.</text>
</comment>
<feature type="region of interest" description="Disordered" evidence="1">
    <location>
        <begin position="81"/>
        <end position="105"/>
    </location>
</feature>